<dbReference type="InterPro" id="IPR013087">
    <property type="entry name" value="Znf_C2H2_type"/>
</dbReference>
<sequence>MSGNDRLSMRIKSEENSTSFRDDHGYATMHFDIKTEPMDSEYESDSNTQQDPLDITGFVPQTEKNHHSEDKEVGRKNFPSNETNNIANVRRELHCCSFNIYEPLLKLSYITGNDTETASKKSANTQQQPRPDCPVCSQSVADAQALHRHVIGAHPAAYGINFNAICPGCDCQFDCLPLLDNHLLNQPSCTPERASDKGGILSCRYCQAFSCRDAILWHESTQHSKEFLKTSRFKCCMCPRHFPQFQQCKEHILKRECLNICVACKKVFPMLYLLAEHINKKHLLFQKPGEQVGHICPKYCRQCDVTFPAYSLYANHIWQIHHNWVGFCETCKSVFDNKEVFARHVSHRVCKQCKYCRFPFNDLKEKSKHKCSTEVLPPITYTVHALAPRVAKDSALTESGEIYCNLCGLHFLSDQLYHEHLGEPDRCLGCRLCTYVASSKKELVQHVLREHEHTNLGVSITEHKPPTAPTETQVADEVIDYGAVTDFEGYCAVCKQIVDSKDDFEENHMATFKCIECSVVLRCKLNYMKHIARAHSSTCTISGILYDIMEEEDAMVLDTAAPFLVCYNEGITVEGLLASDLDEAEYLSSSETETADEDSSCHARSTLKFVQEPNLSANCCLDQDSSSESDCLALPETRSIPDKLRKKKSKPVRIRQLVETEFGCKVCGATGEIKYFNSNRILLRHLTAAHGIDLELQGSQACVYCVRSYKTKASYLKHIIKAHPHLQVEMKAELMDRIQQNVERLMADKARRIRLELGLSVRAEQQRPLPSFDTLLPLTPTYKRMLAAQAEEPSKNKHTHTHLLDTLRQDCVSTTWQSNSMCPSE</sequence>
<dbReference type="AlphaFoldDB" id="A0A8S1CFF9"/>
<dbReference type="PANTHER" id="PTHR24406">
    <property type="entry name" value="TRANSCRIPTIONAL REPRESSOR CTCFL-RELATED"/>
    <property type="match status" value="1"/>
</dbReference>
<dbReference type="OrthoDB" id="7650713at2759"/>
<evidence type="ECO:0000313" key="9">
    <source>
        <dbReference type="EMBL" id="CAB3367685.1"/>
    </source>
</evidence>
<evidence type="ECO:0000256" key="7">
    <source>
        <dbReference type="SAM" id="MobiDB-lite"/>
    </source>
</evidence>
<comment type="subcellular location">
    <subcellularLocation>
        <location evidence="1">Nucleus</location>
    </subcellularLocation>
</comment>
<dbReference type="PROSITE" id="PS00028">
    <property type="entry name" value="ZINC_FINGER_C2H2_1"/>
    <property type="match status" value="2"/>
</dbReference>
<evidence type="ECO:0000256" key="6">
    <source>
        <dbReference type="ARBA" id="ARBA00023242"/>
    </source>
</evidence>
<name>A0A8S1CFF9_9INSE</name>
<evidence type="ECO:0000256" key="4">
    <source>
        <dbReference type="ARBA" id="ARBA00022771"/>
    </source>
</evidence>
<keyword evidence="3" id="KW-0677">Repeat</keyword>
<reference evidence="9 10" key="1">
    <citation type="submission" date="2020-04" db="EMBL/GenBank/DDBJ databases">
        <authorList>
            <person name="Alioto T."/>
            <person name="Alioto T."/>
            <person name="Gomez Garrido J."/>
        </authorList>
    </citation>
    <scope>NUCLEOTIDE SEQUENCE [LARGE SCALE GENOMIC DNA]</scope>
</reference>
<evidence type="ECO:0000256" key="2">
    <source>
        <dbReference type="ARBA" id="ARBA00022723"/>
    </source>
</evidence>
<dbReference type="GO" id="GO:0008270">
    <property type="term" value="F:zinc ion binding"/>
    <property type="evidence" value="ECO:0007669"/>
    <property type="project" value="UniProtKB-KW"/>
</dbReference>
<evidence type="ECO:0000256" key="5">
    <source>
        <dbReference type="ARBA" id="ARBA00022833"/>
    </source>
</evidence>
<evidence type="ECO:0000259" key="8">
    <source>
        <dbReference type="PROSITE" id="PS00028"/>
    </source>
</evidence>
<dbReference type="InterPro" id="IPR050888">
    <property type="entry name" value="ZnF_C2H2-type_TF"/>
</dbReference>
<dbReference type="SMART" id="SM00355">
    <property type="entry name" value="ZnF_C2H2"/>
    <property type="match status" value="10"/>
</dbReference>
<keyword evidence="5" id="KW-0862">Zinc</keyword>
<feature type="region of interest" description="Disordered" evidence="7">
    <location>
        <begin position="1"/>
        <end position="24"/>
    </location>
</feature>
<comment type="caution">
    <text evidence="9">The sequence shown here is derived from an EMBL/GenBank/DDBJ whole genome shotgun (WGS) entry which is preliminary data.</text>
</comment>
<organism evidence="9 10">
    <name type="scientific">Cloeon dipterum</name>
    <dbReference type="NCBI Taxonomy" id="197152"/>
    <lineage>
        <taxon>Eukaryota</taxon>
        <taxon>Metazoa</taxon>
        <taxon>Ecdysozoa</taxon>
        <taxon>Arthropoda</taxon>
        <taxon>Hexapoda</taxon>
        <taxon>Insecta</taxon>
        <taxon>Pterygota</taxon>
        <taxon>Palaeoptera</taxon>
        <taxon>Ephemeroptera</taxon>
        <taxon>Pisciforma</taxon>
        <taxon>Baetidae</taxon>
        <taxon>Cloeon</taxon>
    </lineage>
</organism>
<dbReference type="Proteomes" id="UP000494165">
    <property type="component" value="Unassembled WGS sequence"/>
</dbReference>
<feature type="domain" description="C2H2-type" evidence="8">
    <location>
        <begin position="261"/>
        <end position="282"/>
    </location>
</feature>
<keyword evidence="6" id="KW-0539">Nucleus</keyword>
<evidence type="ECO:0000313" key="10">
    <source>
        <dbReference type="Proteomes" id="UP000494165"/>
    </source>
</evidence>
<feature type="compositionally biased region" description="Basic and acidic residues" evidence="7">
    <location>
        <begin position="63"/>
        <end position="75"/>
    </location>
</feature>
<dbReference type="EMBL" id="CADEPI010000032">
    <property type="protein sequence ID" value="CAB3367685.1"/>
    <property type="molecule type" value="Genomic_DNA"/>
</dbReference>
<keyword evidence="2" id="KW-0479">Metal-binding</keyword>
<feature type="compositionally biased region" description="Basic and acidic residues" evidence="7">
    <location>
        <begin position="7"/>
        <end position="24"/>
    </location>
</feature>
<accession>A0A8S1CFF9</accession>
<proteinExistence type="predicted"/>
<evidence type="ECO:0000256" key="1">
    <source>
        <dbReference type="ARBA" id="ARBA00004123"/>
    </source>
</evidence>
<keyword evidence="10" id="KW-1185">Reference proteome</keyword>
<feature type="region of interest" description="Disordered" evidence="7">
    <location>
        <begin position="59"/>
        <end position="79"/>
    </location>
</feature>
<keyword evidence="4" id="KW-0863">Zinc-finger</keyword>
<feature type="domain" description="C2H2-type" evidence="8">
    <location>
        <begin position="514"/>
        <end position="535"/>
    </location>
</feature>
<protein>
    <recommendedName>
        <fullName evidence="8">C2H2-type domain-containing protein</fullName>
    </recommendedName>
</protein>
<gene>
    <name evidence="9" type="ORF">CLODIP_2_CD02038</name>
</gene>
<dbReference type="GO" id="GO:0005634">
    <property type="term" value="C:nucleus"/>
    <property type="evidence" value="ECO:0007669"/>
    <property type="project" value="UniProtKB-SubCell"/>
</dbReference>
<evidence type="ECO:0000256" key="3">
    <source>
        <dbReference type="ARBA" id="ARBA00022737"/>
    </source>
</evidence>